<gene>
    <name evidence="1" type="ORF">H7F49_08090</name>
</gene>
<dbReference type="RefSeq" id="WP_185683073.1">
    <property type="nucleotide sequence ID" value="NZ_JACLAU010000008.1"/>
</dbReference>
<keyword evidence="2" id="KW-1185">Reference proteome</keyword>
<dbReference type="EMBL" id="JACLAU010000008">
    <property type="protein sequence ID" value="MBC2651662.1"/>
    <property type="molecule type" value="Genomic_DNA"/>
</dbReference>
<dbReference type="SUPFAM" id="SSF54909">
    <property type="entry name" value="Dimeric alpha+beta barrel"/>
    <property type="match status" value="1"/>
</dbReference>
<evidence type="ECO:0008006" key="3">
    <source>
        <dbReference type="Google" id="ProtNLM"/>
    </source>
</evidence>
<evidence type="ECO:0000313" key="2">
    <source>
        <dbReference type="Proteomes" id="UP000520156"/>
    </source>
</evidence>
<protein>
    <recommendedName>
        <fullName evidence="3">YCII-related domain-containing protein</fullName>
    </recommendedName>
</protein>
<comment type="caution">
    <text evidence="1">The sequence shown here is derived from an EMBL/GenBank/DDBJ whole genome shotgun (WGS) entry which is preliminary data.</text>
</comment>
<name>A0A7X1F793_9SPHN</name>
<reference evidence="1 2" key="1">
    <citation type="submission" date="2020-08" db="EMBL/GenBank/DDBJ databases">
        <title>The genome sequence of Novosphingobium flavum 4Y4.</title>
        <authorList>
            <person name="Liu Y."/>
        </authorList>
    </citation>
    <scope>NUCLEOTIDE SEQUENCE [LARGE SCALE GENOMIC DNA]</scope>
    <source>
        <strain evidence="1 2">4Y4</strain>
    </source>
</reference>
<sequence length="96" mass="10249">MKDFILLMHGDAVETESDLHWQAYFQRLHASGAFAGGSSIGAGQAYRRAGAPGPLSPLTGFIRIRAADHAEAATFLEGNPVYIAGGTVEIRELPHD</sequence>
<dbReference type="InterPro" id="IPR011008">
    <property type="entry name" value="Dimeric_a/b-barrel"/>
</dbReference>
<dbReference type="AlphaFoldDB" id="A0A7X1F793"/>
<accession>A0A7X1F793</accession>
<dbReference type="Proteomes" id="UP000520156">
    <property type="component" value="Unassembled WGS sequence"/>
</dbReference>
<organism evidence="1 2">
    <name type="scientific">Novosphingobium aerophilum</name>
    <dbReference type="NCBI Taxonomy" id="2839843"/>
    <lineage>
        <taxon>Bacteria</taxon>
        <taxon>Pseudomonadati</taxon>
        <taxon>Pseudomonadota</taxon>
        <taxon>Alphaproteobacteria</taxon>
        <taxon>Sphingomonadales</taxon>
        <taxon>Sphingomonadaceae</taxon>
        <taxon>Novosphingobium</taxon>
    </lineage>
</organism>
<evidence type="ECO:0000313" key="1">
    <source>
        <dbReference type="EMBL" id="MBC2651662.1"/>
    </source>
</evidence>
<proteinExistence type="predicted"/>